<accession>A0A4V3I6R1</accession>
<gene>
    <name evidence="2" type="ORF">E3O23_03525</name>
</gene>
<dbReference type="EMBL" id="SOEZ01000018">
    <property type="protein sequence ID" value="TFB54392.1"/>
    <property type="molecule type" value="Genomic_DNA"/>
</dbReference>
<reference evidence="2 3" key="1">
    <citation type="submission" date="2019-03" db="EMBL/GenBank/DDBJ databases">
        <title>Genomics of glacier-inhabiting Cryobacterium strains.</title>
        <authorList>
            <person name="Liu Q."/>
            <person name="Xin Y.-H."/>
        </authorList>
    </citation>
    <scope>NUCLEOTIDE SEQUENCE [LARGE SCALE GENOMIC DNA]</scope>
    <source>
        <strain evidence="2 3">Sr47</strain>
    </source>
</reference>
<dbReference type="OrthoDB" id="652634at2"/>
<evidence type="ECO:0000313" key="2">
    <source>
        <dbReference type="EMBL" id="TFB54392.1"/>
    </source>
</evidence>
<sequence length="86" mass="9195">MESSEHIRIHVLQGTRDAFATRDELENVVERIGATATLHWLVDANHSFEIRGVKRTPAEVGASLAPTVAGFLRGSDPTSAGGTVGR</sequence>
<proteinExistence type="predicted"/>
<dbReference type="RefSeq" id="WP_134488235.1">
    <property type="nucleotide sequence ID" value="NZ_SOEZ01000018.1"/>
</dbReference>
<evidence type="ECO:0000313" key="3">
    <source>
        <dbReference type="Proteomes" id="UP000297866"/>
    </source>
</evidence>
<protein>
    <recommendedName>
        <fullName evidence="1">KANL3/Tex30 alpha/beta hydrolase-like domain-containing protein</fullName>
    </recommendedName>
</protein>
<name>A0A4V3I6R1_9MICO</name>
<dbReference type="SUPFAM" id="SSF53474">
    <property type="entry name" value="alpha/beta-Hydrolases"/>
    <property type="match status" value="1"/>
</dbReference>
<keyword evidence="3" id="KW-1185">Reference proteome</keyword>
<dbReference type="Pfam" id="PF20408">
    <property type="entry name" value="Abhydrolase_11"/>
    <property type="match status" value="1"/>
</dbReference>
<organism evidence="2 3">
    <name type="scientific">Cryobacterium tagatosivorans</name>
    <dbReference type="NCBI Taxonomy" id="1259199"/>
    <lineage>
        <taxon>Bacteria</taxon>
        <taxon>Bacillati</taxon>
        <taxon>Actinomycetota</taxon>
        <taxon>Actinomycetes</taxon>
        <taxon>Micrococcales</taxon>
        <taxon>Microbacteriaceae</taxon>
        <taxon>Cryobacterium</taxon>
    </lineage>
</organism>
<evidence type="ECO:0000259" key="1">
    <source>
        <dbReference type="Pfam" id="PF20408"/>
    </source>
</evidence>
<dbReference type="InterPro" id="IPR046879">
    <property type="entry name" value="KANL3/Tex30_Abhydrolase"/>
</dbReference>
<dbReference type="AlphaFoldDB" id="A0A4V3I6R1"/>
<comment type="caution">
    <text evidence="2">The sequence shown here is derived from an EMBL/GenBank/DDBJ whole genome shotgun (WGS) entry which is preliminary data.</text>
</comment>
<dbReference type="InterPro" id="IPR029058">
    <property type="entry name" value="AB_hydrolase_fold"/>
</dbReference>
<feature type="domain" description="KANL3/Tex30 alpha/beta hydrolase-like" evidence="1">
    <location>
        <begin position="7"/>
        <end position="53"/>
    </location>
</feature>
<dbReference type="Proteomes" id="UP000297866">
    <property type="component" value="Unassembled WGS sequence"/>
</dbReference>